<dbReference type="AlphaFoldDB" id="A0A376BLQ7"/>
<evidence type="ECO:0000313" key="4">
    <source>
        <dbReference type="Proteomes" id="UP000254209"/>
    </source>
</evidence>
<gene>
    <name evidence="3" type="ORF">NCTC10283_00654</name>
</gene>
<feature type="chain" id="PRO_5017004030" description="Lipoprotein" evidence="2">
    <location>
        <begin position="19"/>
        <end position="154"/>
    </location>
</feature>
<proteinExistence type="predicted"/>
<keyword evidence="4" id="KW-1185">Reference proteome</keyword>
<dbReference type="Proteomes" id="UP000254209">
    <property type="component" value="Unassembled WGS sequence"/>
</dbReference>
<evidence type="ECO:0000313" key="3">
    <source>
        <dbReference type="EMBL" id="SSY70553.1"/>
    </source>
</evidence>
<feature type="signal peptide" evidence="2">
    <location>
        <begin position="1"/>
        <end position="18"/>
    </location>
</feature>
<feature type="region of interest" description="Disordered" evidence="1">
    <location>
        <begin position="18"/>
        <end position="69"/>
    </location>
</feature>
<dbReference type="RefSeq" id="WP_034292959.1">
    <property type="nucleotide sequence ID" value="NZ_CP091519.2"/>
</dbReference>
<evidence type="ECO:0000256" key="1">
    <source>
        <dbReference type="SAM" id="MobiDB-lite"/>
    </source>
</evidence>
<dbReference type="EMBL" id="UFSO01000002">
    <property type="protein sequence ID" value="SSY70553.1"/>
    <property type="molecule type" value="Genomic_DNA"/>
</dbReference>
<reference evidence="3 4" key="1">
    <citation type="submission" date="2018-06" db="EMBL/GenBank/DDBJ databases">
        <authorList>
            <consortium name="Pathogen Informatics"/>
            <person name="Doyle S."/>
        </authorList>
    </citation>
    <scope>NUCLEOTIDE SEQUENCE [LARGE SCALE GENOMIC DNA]</scope>
    <source>
        <strain evidence="3 4">NCTC10283</strain>
    </source>
</reference>
<accession>A0A376BLQ7</accession>
<dbReference type="STRING" id="1120980.GCA_000745955_01367"/>
<dbReference type="PROSITE" id="PS51257">
    <property type="entry name" value="PROKAR_LIPOPROTEIN"/>
    <property type="match status" value="1"/>
</dbReference>
<protein>
    <recommendedName>
        <fullName evidence="5">Lipoprotein</fullName>
    </recommendedName>
</protein>
<organism evidence="3 4">
    <name type="scientific">Alysiella crassa</name>
    <dbReference type="NCBI Taxonomy" id="153491"/>
    <lineage>
        <taxon>Bacteria</taxon>
        <taxon>Pseudomonadati</taxon>
        <taxon>Pseudomonadota</taxon>
        <taxon>Betaproteobacteria</taxon>
        <taxon>Neisseriales</taxon>
        <taxon>Neisseriaceae</taxon>
        <taxon>Alysiella</taxon>
    </lineage>
</organism>
<evidence type="ECO:0000256" key="2">
    <source>
        <dbReference type="SAM" id="SignalP"/>
    </source>
</evidence>
<name>A0A376BLQ7_9NEIS</name>
<evidence type="ECO:0008006" key="5">
    <source>
        <dbReference type="Google" id="ProtNLM"/>
    </source>
</evidence>
<keyword evidence="2" id="KW-0732">Signal</keyword>
<sequence>MKTYLLLLASALALTACGDDNKPKKKKAETQQIKPTETAPTAPAPVPQAVPPATVATHDVAEPTPVALPTDVQSGYKEYIEMPMQTGSVTANPQVINTSEEISQSLPMETPSNTQATTPMPQNPTMIEMVIDGKVVMQPLPEGMTLDFRENYLK</sequence>